<organism evidence="2">
    <name type="scientific">uncultured Nocardioidaceae bacterium</name>
    <dbReference type="NCBI Taxonomy" id="253824"/>
    <lineage>
        <taxon>Bacteria</taxon>
        <taxon>Bacillati</taxon>
        <taxon>Actinomycetota</taxon>
        <taxon>Actinomycetes</taxon>
        <taxon>Propionibacteriales</taxon>
        <taxon>Nocardioidaceae</taxon>
        <taxon>environmental samples</taxon>
    </lineage>
</organism>
<dbReference type="AlphaFoldDB" id="A0A6J4M6W1"/>
<feature type="non-terminal residue" evidence="2">
    <location>
        <position position="1"/>
    </location>
</feature>
<evidence type="ECO:0000313" key="2">
    <source>
        <dbReference type="EMBL" id="CAA9351454.1"/>
    </source>
</evidence>
<name>A0A6J4M6W1_9ACTN</name>
<feature type="region of interest" description="Disordered" evidence="1">
    <location>
        <begin position="1"/>
        <end position="56"/>
    </location>
</feature>
<feature type="compositionally biased region" description="Basic and acidic residues" evidence="1">
    <location>
        <begin position="1"/>
        <end position="23"/>
    </location>
</feature>
<feature type="non-terminal residue" evidence="2">
    <location>
        <position position="56"/>
    </location>
</feature>
<feature type="compositionally biased region" description="Basic and acidic residues" evidence="1">
    <location>
        <begin position="46"/>
        <end position="56"/>
    </location>
</feature>
<accession>A0A6J4M6W1</accession>
<gene>
    <name evidence="2" type="ORF">AVDCRST_MAG36-2016</name>
</gene>
<reference evidence="2" key="1">
    <citation type="submission" date="2020-02" db="EMBL/GenBank/DDBJ databases">
        <authorList>
            <person name="Meier V. D."/>
        </authorList>
    </citation>
    <scope>NUCLEOTIDE SEQUENCE</scope>
    <source>
        <strain evidence="2">AVDCRST_MAG36</strain>
    </source>
</reference>
<sequence length="56" mass="6432">ERHGQDEERSRVGDGRRQGEDGRRHRQRGAPGRRSGRQDLGGRQAGRREDQGRLQV</sequence>
<evidence type="ECO:0000256" key="1">
    <source>
        <dbReference type="SAM" id="MobiDB-lite"/>
    </source>
</evidence>
<proteinExistence type="predicted"/>
<dbReference type="EMBL" id="CADCUH010000133">
    <property type="protein sequence ID" value="CAA9351454.1"/>
    <property type="molecule type" value="Genomic_DNA"/>
</dbReference>
<protein>
    <submittedName>
        <fullName evidence="2">Uncharacterized protein</fullName>
    </submittedName>
</protein>